<gene>
    <name evidence="2" type="ORF">NX722_23510</name>
</gene>
<proteinExistence type="predicted"/>
<evidence type="ECO:0000313" key="2">
    <source>
        <dbReference type="EMBL" id="MCW7555535.1"/>
    </source>
</evidence>
<keyword evidence="3" id="KW-1185">Reference proteome</keyword>
<comment type="caution">
    <text evidence="2">The sequence shown here is derived from an EMBL/GenBank/DDBJ whole genome shotgun (WGS) entry which is preliminary data.</text>
</comment>
<evidence type="ECO:0000313" key="3">
    <source>
        <dbReference type="Proteomes" id="UP001209854"/>
    </source>
</evidence>
<protein>
    <recommendedName>
        <fullName evidence="4">Portal protein</fullName>
    </recommendedName>
</protein>
<dbReference type="EMBL" id="JAPFCC010000001">
    <property type="protein sequence ID" value="MCW7555535.1"/>
    <property type="molecule type" value="Genomic_DNA"/>
</dbReference>
<accession>A0ABT3N1M7</accession>
<dbReference type="RefSeq" id="WP_262565286.1">
    <property type="nucleotide sequence ID" value="NZ_JAPFCC010000001.1"/>
</dbReference>
<feature type="compositionally biased region" description="Polar residues" evidence="1">
    <location>
        <begin position="445"/>
        <end position="454"/>
    </location>
</feature>
<organism evidence="2 3">
    <name type="scientific">Endozoicomonas gorgoniicola</name>
    <dbReference type="NCBI Taxonomy" id="1234144"/>
    <lineage>
        <taxon>Bacteria</taxon>
        <taxon>Pseudomonadati</taxon>
        <taxon>Pseudomonadota</taxon>
        <taxon>Gammaproteobacteria</taxon>
        <taxon>Oceanospirillales</taxon>
        <taxon>Endozoicomonadaceae</taxon>
        <taxon>Endozoicomonas</taxon>
    </lineage>
</organism>
<dbReference type="Proteomes" id="UP001209854">
    <property type="component" value="Unassembled WGS sequence"/>
</dbReference>
<reference evidence="2 3" key="1">
    <citation type="submission" date="2022-10" db="EMBL/GenBank/DDBJ databases">
        <title>High-quality genome sequences of two octocoral-associated bacteria, Endozoicomonas euniceicola EF212 and Endozoicomonas gorgoniicola PS125.</title>
        <authorList>
            <person name="Chiou Y.-J."/>
            <person name="Chen Y.-H."/>
        </authorList>
    </citation>
    <scope>NUCLEOTIDE SEQUENCE [LARGE SCALE GENOMIC DNA]</scope>
    <source>
        <strain evidence="2 3">PS125</strain>
    </source>
</reference>
<evidence type="ECO:0008006" key="4">
    <source>
        <dbReference type="Google" id="ProtNLM"/>
    </source>
</evidence>
<feature type="region of interest" description="Disordered" evidence="1">
    <location>
        <begin position="427"/>
        <end position="457"/>
    </location>
</feature>
<name>A0ABT3N1M7_9GAMM</name>
<evidence type="ECO:0000256" key="1">
    <source>
        <dbReference type="SAM" id="MobiDB-lite"/>
    </source>
</evidence>
<sequence length="612" mass="68990">MKTDDKTWHKRIQASRSRREAREAMWQHYASLHSEGKDAWHGEVKDSKVELPQGDIVKVSLIFRNLEQTMGYLEIEDIGVTARAASMSRQLDNMDTHRESVVEQGVYNSLYSSGMVNGPERIDRIKLDALICGHGISYSWWRTEEEEVEQDQIAVMVEKDGRFVPKLGDDGFPVFEPVTTKETVFEGVNDERISPMEFLFDSGATAIGESRWHGFERVTRLAVLKADDRYNLPDDIEPSSFRIKTLAGEMEEGSEYYQEDSVKVIVVYDRDTRELITFMESASPTDQDKPINSDGEKTTLTRIRADQYPVRFVHPDDSPFNSFIPIPGQDDPFGVSQVEHIRIPALEADILRTRRSNLARDQKRLMLYDKNKIEETDVNNALRSKNTTEAVGMDVQDDADISRIFKEVQTANLPDALLQFANQPADDVRENSGVSEVPFGGAETATESENQQRIGQARVNRKRSKLFKFLNNLARTHFAFLARFTPDGQTMRVTLANGEEKILEYGRTAFDGKFVIDVGPGGGPTQISPVRQKMLIEAAGMLGDRVGPEASLILTREILTQMDIRNVNGIMEAARRHVIPPEQPLQPQQGSIPSPDAINNGQTIRSAINPME</sequence>